<feature type="domain" description="PKD" evidence="1">
    <location>
        <begin position="57"/>
        <end position="100"/>
    </location>
</feature>
<dbReference type="EMBL" id="JBHSFV010000007">
    <property type="protein sequence ID" value="MFC4634678.1"/>
    <property type="molecule type" value="Genomic_DNA"/>
</dbReference>
<dbReference type="Pfam" id="PF24595">
    <property type="entry name" value="DUF7619"/>
    <property type="match status" value="1"/>
</dbReference>
<sequence length="668" mass="76505">MTKRIFNTVLFVSLVTFSGYTQTIPLDTLTRSAPIFYDVLGNKVTYGAEMPELNQIAGAPKAFYTYYWELGDGNYSFEKEPKHTYKKEGTYEVKLWSTNNYDNGKPPASRPKKVVISDASDEEASVDGFAFAKANPVFKPDEDLLIRTNRDPLPSQEMVLITSYKNTKDYVTNGKLYLFYNDKSFKDKNFILTDTRLHHNEKIEQNEDFVHHAGTDFSQEYLASTYPSELRERTLVVQDSTKKTNLPLTLEESQELYLNSQVITFTNMQPGEERNVFRTLETTPEMIKDTSAIVTLRSIYVPDENYENHTVKDTELEIVTSHDPNKMSSNGTLMNYRLVRFKKLKFKVRFQNDGEGPANTIRLEVDTPEMFDKNTLEIKDMYPQCRICPKDREVNYSCLDTILQKDKIIFTFKRIYLPGTAQKNVTEKDSTKGFVKYAMKFGKDFHKKKTRSRTAIYFDKNEPIYTNYSTTRFTPGISIGARAGYIFNPDLDNATEVFAGITLSPFKSYRGYLQAELFFSTTSFDNFRNFETIETNDIGIESITRFTEEATARNITTYLVPISYLYNLNNFIAVGAGLQLKLDLSRECNQTTTGEFFLNIPGEGEIRDETQDTFQETDCNKGVGNFQSGVFADINFGGVRIGPSAGIRYVSNFNAPNAQIQVYGLWKF</sequence>
<dbReference type="Pfam" id="PF25233">
    <property type="entry name" value="DUF7849"/>
    <property type="match status" value="1"/>
</dbReference>
<dbReference type="Gene3D" id="2.60.40.10">
    <property type="entry name" value="Immunoglobulins"/>
    <property type="match status" value="1"/>
</dbReference>
<keyword evidence="3" id="KW-1185">Reference proteome</keyword>
<organism evidence="2 3">
    <name type="scientific">Dokdonia ponticola</name>
    <dbReference type="NCBI Taxonomy" id="2041041"/>
    <lineage>
        <taxon>Bacteria</taxon>
        <taxon>Pseudomonadati</taxon>
        <taxon>Bacteroidota</taxon>
        <taxon>Flavobacteriia</taxon>
        <taxon>Flavobacteriales</taxon>
        <taxon>Flavobacteriaceae</taxon>
        <taxon>Dokdonia</taxon>
    </lineage>
</organism>
<gene>
    <name evidence="2" type="ORF">ACFO3O_12210</name>
</gene>
<comment type="caution">
    <text evidence="2">The sequence shown here is derived from an EMBL/GenBank/DDBJ whole genome shotgun (WGS) entry which is preliminary data.</text>
</comment>
<name>A0ABV9HXV5_9FLAO</name>
<dbReference type="InterPro" id="IPR057171">
    <property type="entry name" value="DUF7849"/>
</dbReference>
<evidence type="ECO:0000313" key="2">
    <source>
        <dbReference type="EMBL" id="MFC4634678.1"/>
    </source>
</evidence>
<dbReference type="RefSeq" id="WP_379979171.1">
    <property type="nucleotide sequence ID" value="NZ_JBHSFV010000007.1"/>
</dbReference>
<dbReference type="InterPro" id="IPR013783">
    <property type="entry name" value="Ig-like_fold"/>
</dbReference>
<reference evidence="3" key="1">
    <citation type="journal article" date="2019" name="Int. J. Syst. Evol. Microbiol.">
        <title>The Global Catalogue of Microorganisms (GCM) 10K type strain sequencing project: providing services to taxonomists for standard genome sequencing and annotation.</title>
        <authorList>
            <consortium name="The Broad Institute Genomics Platform"/>
            <consortium name="The Broad Institute Genome Sequencing Center for Infectious Disease"/>
            <person name="Wu L."/>
            <person name="Ma J."/>
        </authorList>
    </citation>
    <scope>NUCLEOTIDE SEQUENCE [LARGE SCALE GENOMIC DNA]</scope>
    <source>
        <strain evidence="3">YJ-61-S</strain>
    </source>
</reference>
<dbReference type="PROSITE" id="PS50093">
    <property type="entry name" value="PKD"/>
    <property type="match status" value="1"/>
</dbReference>
<dbReference type="SUPFAM" id="SSF49299">
    <property type="entry name" value="PKD domain"/>
    <property type="match status" value="1"/>
</dbReference>
<dbReference type="InterPro" id="IPR055353">
    <property type="entry name" value="DUF7619"/>
</dbReference>
<dbReference type="InterPro" id="IPR035986">
    <property type="entry name" value="PKD_dom_sf"/>
</dbReference>
<dbReference type="InterPro" id="IPR000601">
    <property type="entry name" value="PKD_dom"/>
</dbReference>
<evidence type="ECO:0000313" key="3">
    <source>
        <dbReference type="Proteomes" id="UP001596043"/>
    </source>
</evidence>
<dbReference type="Proteomes" id="UP001596043">
    <property type="component" value="Unassembled WGS sequence"/>
</dbReference>
<accession>A0ABV9HXV5</accession>
<proteinExistence type="predicted"/>
<dbReference type="CDD" id="cd00146">
    <property type="entry name" value="PKD"/>
    <property type="match status" value="1"/>
</dbReference>
<protein>
    <submittedName>
        <fullName evidence="2">PKD domain-containing protein</fullName>
    </submittedName>
</protein>
<dbReference type="Pfam" id="PF18911">
    <property type="entry name" value="PKD_4"/>
    <property type="match status" value="1"/>
</dbReference>
<evidence type="ECO:0000259" key="1">
    <source>
        <dbReference type="PROSITE" id="PS50093"/>
    </source>
</evidence>